<protein>
    <submittedName>
        <fullName evidence="3">Uncharacterized protein</fullName>
    </submittedName>
</protein>
<keyword evidence="2" id="KW-0732">Signal</keyword>
<accession>A0A836CJG8</accession>
<organism evidence="3 4">
    <name type="scientific">Tribonema minus</name>
    <dbReference type="NCBI Taxonomy" id="303371"/>
    <lineage>
        <taxon>Eukaryota</taxon>
        <taxon>Sar</taxon>
        <taxon>Stramenopiles</taxon>
        <taxon>Ochrophyta</taxon>
        <taxon>PX clade</taxon>
        <taxon>Xanthophyceae</taxon>
        <taxon>Tribonematales</taxon>
        <taxon>Tribonemataceae</taxon>
        <taxon>Tribonema</taxon>
    </lineage>
</organism>
<keyword evidence="4" id="KW-1185">Reference proteome</keyword>
<name>A0A836CJG8_9STRA</name>
<evidence type="ECO:0000313" key="4">
    <source>
        <dbReference type="Proteomes" id="UP000664859"/>
    </source>
</evidence>
<dbReference type="EMBL" id="JAFCMP010000089">
    <property type="protein sequence ID" value="KAG5187538.1"/>
    <property type="molecule type" value="Genomic_DNA"/>
</dbReference>
<feature type="transmembrane region" description="Helical" evidence="1">
    <location>
        <begin position="645"/>
        <end position="668"/>
    </location>
</feature>
<evidence type="ECO:0000256" key="2">
    <source>
        <dbReference type="SAM" id="SignalP"/>
    </source>
</evidence>
<feature type="transmembrane region" description="Helical" evidence="1">
    <location>
        <begin position="689"/>
        <end position="709"/>
    </location>
</feature>
<feature type="transmembrane region" description="Helical" evidence="1">
    <location>
        <begin position="755"/>
        <end position="775"/>
    </location>
</feature>
<evidence type="ECO:0000256" key="1">
    <source>
        <dbReference type="SAM" id="Phobius"/>
    </source>
</evidence>
<proteinExistence type="predicted"/>
<gene>
    <name evidence="3" type="ORF">JKP88DRAFT_307316</name>
</gene>
<reference evidence="3" key="1">
    <citation type="submission" date="2021-02" db="EMBL/GenBank/DDBJ databases">
        <title>First Annotated Genome of the Yellow-green Alga Tribonema minus.</title>
        <authorList>
            <person name="Mahan K.M."/>
        </authorList>
    </citation>
    <scope>NUCLEOTIDE SEQUENCE</scope>
    <source>
        <strain evidence="3">UTEX B ZZ1240</strain>
    </source>
</reference>
<dbReference type="Proteomes" id="UP000664859">
    <property type="component" value="Unassembled WGS sequence"/>
</dbReference>
<feature type="chain" id="PRO_5032960374" evidence="2">
    <location>
        <begin position="28"/>
        <end position="821"/>
    </location>
</feature>
<sequence length="821" mass="87245">MQRSWFELLARHAVLLLAVPLLVPVRSDPAQGPPLLQTDFDTAATGAFCSDGIQSGQTVHACSLVDPGYVTGSAADLLMASRFKGFSAGKQAWSTDPNTVGLLADYTFTLQTTSQRLDASKDITATGQKRLPPPPPPPQLDLFLCGDDTCKAMADLMYITAAGDAPSTPATLTFGYSRLANTLAALPTRYLDPAALTSTLVPDAAAASPVSVPGAQLNTVVWQIEDPEWVANYPTLLNAASLARTLAIGGADWDAVRAGRYRDARGVCVTVLSPVHPWFDAMGWGASDDCAPTETYVFDSYFPQAYLDLDSGAPYDVAYNSSSSSWDTHAYVYNLAPPARATPWGWRASQLASVVARGELIDAGPGAMGRAVCCPLALFENKEVAAAGAHDCEAAHQAYCFADPARNAWADAPLPPLLQAPLLPQARHADVLRIGAATFVAWNLTERAAAGRDALRHLQFARFDVWEADIDYLQPDAADHADERLPYAVQMLTKLAVMAKWPDPLPWCDETNELGYGAAQGALKAERSYVRVPPAAAGGAAAAGVYSLYDCEAMWPLLGWGRVDTDLQRRRPAVTGTAIFNDVARPSWANVTDDTGLFAASTGTGFAGYPSLSTAAVEAGARTAALSAGVLLGDFAALEVSSTDFTVTLAGAFIALSLTAVSLIAGYIARADLLHFFMRCRLGVAAAKAFAILITTFALITYPITVIIAENGARAGNPDGTTATVRWVEGDAAGVGTYKVIGTISMTSEAQYSDAAYVIVWLNLALTLLFTAGIARSYYTASFNKREVLAQELSAPVSRIRFDRAEPTMVEVEAQKQAPHF</sequence>
<keyword evidence="1" id="KW-0472">Membrane</keyword>
<feature type="signal peptide" evidence="2">
    <location>
        <begin position="1"/>
        <end position="27"/>
    </location>
</feature>
<evidence type="ECO:0000313" key="3">
    <source>
        <dbReference type="EMBL" id="KAG5187538.1"/>
    </source>
</evidence>
<dbReference type="AlphaFoldDB" id="A0A836CJG8"/>
<comment type="caution">
    <text evidence="3">The sequence shown here is derived from an EMBL/GenBank/DDBJ whole genome shotgun (WGS) entry which is preliminary data.</text>
</comment>
<keyword evidence="1" id="KW-1133">Transmembrane helix</keyword>
<keyword evidence="1" id="KW-0812">Transmembrane</keyword>